<feature type="domain" description="RHS protein conserved region" evidence="1">
    <location>
        <begin position="21"/>
        <end position="56"/>
    </location>
</feature>
<keyword evidence="3" id="KW-1185">Reference proteome</keyword>
<dbReference type="eggNOG" id="ENOG502ZNYH">
    <property type="taxonomic scope" value="Bacteria"/>
</dbReference>
<evidence type="ECO:0000313" key="3">
    <source>
        <dbReference type="Proteomes" id="UP000002815"/>
    </source>
</evidence>
<dbReference type="Pfam" id="PF03527">
    <property type="entry name" value="RHS"/>
    <property type="match status" value="1"/>
</dbReference>
<evidence type="ECO:0000313" key="2">
    <source>
        <dbReference type="EMBL" id="EFX36943.1"/>
    </source>
</evidence>
<accession>E8JZC4</accession>
<gene>
    <name evidence="2" type="ORF">HMPREF9423_0587</name>
</gene>
<evidence type="ECO:0000259" key="1">
    <source>
        <dbReference type="Pfam" id="PF03527"/>
    </source>
</evidence>
<dbReference type="Gene3D" id="2.180.10.10">
    <property type="entry name" value="RHS repeat-associated core"/>
    <property type="match status" value="1"/>
</dbReference>
<sequence>MRYAQVHNWTNEESESVQQAHYFHCDQIGIPREMTDKDGNLLWYGEYTGKGRLKEETKVADSAYQPFRLQNQPQKI</sequence>
<dbReference type="AlphaFoldDB" id="E8JZC4"/>
<dbReference type="Proteomes" id="UP000002815">
    <property type="component" value="Unassembled WGS sequence"/>
</dbReference>
<dbReference type="InterPro" id="IPR001826">
    <property type="entry name" value="RHS"/>
</dbReference>
<comment type="caution">
    <text evidence="2">The sequence shown here is derived from an EMBL/GenBank/DDBJ whole genome shotgun (WGS) entry which is preliminary data.</text>
</comment>
<organism evidence="2 3">
    <name type="scientific">Streptococcus infantis ATCC 700779</name>
    <dbReference type="NCBI Taxonomy" id="889204"/>
    <lineage>
        <taxon>Bacteria</taxon>
        <taxon>Bacillati</taxon>
        <taxon>Bacillota</taxon>
        <taxon>Bacilli</taxon>
        <taxon>Lactobacillales</taxon>
        <taxon>Streptococcaceae</taxon>
        <taxon>Streptococcus</taxon>
    </lineage>
</organism>
<proteinExistence type="predicted"/>
<name>E8JZC4_9STRE</name>
<dbReference type="HOGENOM" id="CLU_2774172_0_0_9"/>
<dbReference type="EMBL" id="AEVD01000005">
    <property type="protein sequence ID" value="EFX36943.1"/>
    <property type="molecule type" value="Genomic_DNA"/>
</dbReference>
<reference evidence="2 3" key="1">
    <citation type="submission" date="2010-12" db="EMBL/GenBank/DDBJ databases">
        <authorList>
            <person name="Muzny D."/>
            <person name="Qin X."/>
            <person name="Deng J."/>
            <person name="Jiang H."/>
            <person name="Liu Y."/>
            <person name="Qu J."/>
            <person name="Song X.-Z."/>
            <person name="Zhang L."/>
            <person name="Thornton R."/>
            <person name="Coyle M."/>
            <person name="Francisco L."/>
            <person name="Jackson L."/>
            <person name="Javaid M."/>
            <person name="Korchina V."/>
            <person name="Kovar C."/>
            <person name="Mata R."/>
            <person name="Mathew T."/>
            <person name="Ngo R."/>
            <person name="Nguyen L."/>
            <person name="Nguyen N."/>
            <person name="Okwuonu G."/>
            <person name="Ongeri F."/>
            <person name="Pham C."/>
            <person name="Simmons D."/>
            <person name="Wilczek-Boney K."/>
            <person name="Hale W."/>
            <person name="Jakkamsetti A."/>
            <person name="Pham P."/>
            <person name="Ruth R."/>
            <person name="San Lucas F."/>
            <person name="Warren J."/>
            <person name="Zhang J."/>
            <person name="Zhao Z."/>
            <person name="Zhou C."/>
            <person name="Zhu D."/>
            <person name="Lee S."/>
            <person name="Bess C."/>
            <person name="Blankenburg K."/>
            <person name="Forbes L."/>
            <person name="Fu Q."/>
            <person name="Gubbala S."/>
            <person name="Hirani K."/>
            <person name="Jayaseelan J.C."/>
            <person name="Lara F."/>
            <person name="Munidasa M."/>
            <person name="Palculict T."/>
            <person name="Patil S."/>
            <person name="Pu L.-L."/>
            <person name="Saada N."/>
            <person name="Tang L."/>
            <person name="Weissenberger G."/>
            <person name="Zhu Y."/>
            <person name="Hemphill L."/>
            <person name="Shang Y."/>
            <person name="Youmans B."/>
            <person name="Ayvaz T."/>
            <person name="Ross M."/>
            <person name="Santibanez J."/>
            <person name="Aqrawi P."/>
            <person name="Gross S."/>
            <person name="Joshi V."/>
            <person name="Fowler G."/>
            <person name="Nazareth L."/>
            <person name="Reid J."/>
            <person name="Worley K."/>
            <person name="Petrosino J."/>
            <person name="Highlander S."/>
            <person name="Gibbs R."/>
        </authorList>
    </citation>
    <scope>NUCLEOTIDE SEQUENCE [LARGE SCALE GENOMIC DNA]</scope>
    <source>
        <strain evidence="2 3">ATCC 700779</strain>
    </source>
</reference>
<protein>
    <recommendedName>
        <fullName evidence="1">RHS protein conserved region domain-containing protein</fullName>
    </recommendedName>
</protein>